<comment type="function">
    <text evidence="12 16">F(1)F(0) ATP synthase produces ATP from ADP in the presence of a proton or sodium gradient. F-type ATPases consist of two structural domains, F(1) containing the extramembraneous catalytic core and F(0) containing the membrane proton channel, linked together by a central stalk and a peripheral stalk. During catalysis, ATP synthesis in the catalytic domain of F(1) is coupled via a rotary mechanism of the central stalk subunits to proton translocation.</text>
</comment>
<keyword evidence="3 16" id="KW-0813">Transport</keyword>
<evidence type="ECO:0000256" key="16">
    <source>
        <dbReference type="HAMAP-Rule" id="MF_01398"/>
    </source>
</evidence>
<dbReference type="EMBL" id="VAFM01000002">
    <property type="protein sequence ID" value="TKW60717.1"/>
    <property type="molecule type" value="Genomic_DNA"/>
</dbReference>
<keyword evidence="9 16" id="KW-0406">Ion transport</keyword>
<keyword evidence="10 16" id="KW-0472">Membrane</keyword>
<dbReference type="NCBIfam" id="TIGR01144">
    <property type="entry name" value="ATP_synt_b"/>
    <property type="match status" value="1"/>
</dbReference>
<evidence type="ECO:0000256" key="15">
    <source>
        <dbReference type="ARBA" id="ARBA00026054"/>
    </source>
</evidence>
<evidence type="ECO:0000313" key="20">
    <source>
        <dbReference type="Proteomes" id="UP000320948"/>
    </source>
</evidence>
<keyword evidence="7 16" id="KW-0375">Hydrogen ion transport</keyword>
<evidence type="ECO:0000256" key="11">
    <source>
        <dbReference type="ARBA" id="ARBA00023310"/>
    </source>
</evidence>
<evidence type="ECO:0000256" key="4">
    <source>
        <dbReference type="ARBA" id="ARBA00022475"/>
    </source>
</evidence>
<organism evidence="19 20">
    <name type="scientific">Blastochloris viridis</name>
    <name type="common">Rhodopseudomonas viridis</name>
    <dbReference type="NCBI Taxonomy" id="1079"/>
    <lineage>
        <taxon>Bacteria</taxon>
        <taxon>Pseudomonadati</taxon>
        <taxon>Pseudomonadota</taxon>
        <taxon>Alphaproteobacteria</taxon>
        <taxon>Hyphomicrobiales</taxon>
        <taxon>Blastochloridaceae</taxon>
        <taxon>Blastochloris</taxon>
    </lineage>
</organism>
<comment type="caution">
    <text evidence="19">The sequence shown here is derived from an EMBL/GenBank/DDBJ whole genome shotgun (WGS) entry which is preliminary data.</text>
</comment>
<dbReference type="HAMAP" id="MF_01398">
    <property type="entry name" value="ATP_synth_b_bprime"/>
    <property type="match status" value="1"/>
</dbReference>
<dbReference type="GO" id="GO:0005886">
    <property type="term" value="C:plasma membrane"/>
    <property type="evidence" value="ECO:0007669"/>
    <property type="project" value="UniProtKB-SubCell"/>
</dbReference>
<reference evidence="19 20" key="1">
    <citation type="journal article" date="2017" name="Nat. Commun.">
        <title>In situ click chemistry generation of cyclooxygenase-2 inhibitors.</title>
        <authorList>
            <person name="Bhardwaj A."/>
            <person name="Kaur J."/>
            <person name="Wuest M."/>
            <person name="Wuest F."/>
        </authorList>
    </citation>
    <scope>NUCLEOTIDE SEQUENCE [LARGE SCALE GENOMIC DNA]</scope>
    <source>
        <strain evidence="19">S2_018_000_R2_106</strain>
    </source>
</reference>
<evidence type="ECO:0000256" key="18">
    <source>
        <dbReference type="SAM" id="Coils"/>
    </source>
</evidence>
<dbReference type="PANTHER" id="PTHR33445:SF1">
    <property type="entry name" value="ATP SYNTHASE SUBUNIT B"/>
    <property type="match status" value="1"/>
</dbReference>
<comment type="subunit">
    <text evidence="14 16">F-type ATPases have 2 components, F(1) - the catalytic core - and F(0) - the membrane proton channel. F(1) has five subunits: alpha(3), beta(3), gamma(1), delta(1), epsilon(1). F(0) has three main subunits: a(1), b(2) and c(10-14). The alpha and beta chains form an alternating ring which encloses part of the gamma chain. F(1) is attached to F(0) by a central stalk formed by the gamma and epsilon chains, while a peripheral stalk is formed by the delta and b chains.</text>
</comment>
<keyword evidence="8 16" id="KW-1133">Transmembrane helix</keyword>
<evidence type="ECO:0000256" key="14">
    <source>
        <dbReference type="ARBA" id="ARBA00025830"/>
    </source>
</evidence>
<keyword evidence="6 16" id="KW-0812">Transmembrane</keyword>
<evidence type="ECO:0000313" key="19">
    <source>
        <dbReference type="EMBL" id="TKW60717.1"/>
    </source>
</evidence>
<sequence length="164" mass="17944">MELFVLDYLHSQYFWTTVAFVILLGIMWRFVVPSVLGVLDARAAQIASDLDTAERSRVQAEGTLAEYAAQLAQAKKEAADIVSKARAESEALANERIRQVEAELARKAEDARKSIEAARDEALRSVQKDVAEIAVLVAEKLLETSVDSKVAAQLTDKALAKGLN</sequence>
<protein>
    <recommendedName>
        <fullName evidence="16">ATP synthase subunit b</fullName>
    </recommendedName>
    <alternativeName>
        <fullName evidence="16">ATP synthase F(0) sector subunit b</fullName>
    </alternativeName>
    <alternativeName>
        <fullName evidence="16">ATPase subunit I</fullName>
    </alternativeName>
    <alternativeName>
        <fullName evidence="16">F-type ATPase subunit b</fullName>
        <shortName evidence="16">F-ATPase subunit b</shortName>
    </alternativeName>
</protein>
<keyword evidence="4 16" id="KW-1003">Cell membrane</keyword>
<feature type="coiled-coil region" evidence="18">
    <location>
        <begin position="50"/>
        <end position="125"/>
    </location>
</feature>
<evidence type="ECO:0000256" key="12">
    <source>
        <dbReference type="ARBA" id="ARBA00025198"/>
    </source>
</evidence>
<dbReference type="GO" id="GO:0046961">
    <property type="term" value="F:proton-transporting ATPase activity, rotational mechanism"/>
    <property type="evidence" value="ECO:0007669"/>
    <property type="project" value="TreeGrafter"/>
</dbReference>
<evidence type="ECO:0000256" key="8">
    <source>
        <dbReference type="ARBA" id="ARBA00022989"/>
    </source>
</evidence>
<evidence type="ECO:0000256" key="5">
    <source>
        <dbReference type="ARBA" id="ARBA00022547"/>
    </source>
</evidence>
<proteinExistence type="inferred from homology"/>
<dbReference type="InterPro" id="IPR050059">
    <property type="entry name" value="ATP_synthase_B_chain"/>
</dbReference>
<evidence type="ECO:0000256" key="6">
    <source>
        <dbReference type="ARBA" id="ARBA00022692"/>
    </source>
</evidence>
<dbReference type="CDD" id="cd06503">
    <property type="entry name" value="ATP-synt_Fo_b"/>
    <property type="match status" value="1"/>
</dbReference>
<keyword evidence="11 16" id="KW-0066">ATP synthesis</keyword>
<dbReference type="AlphaFoldDB" id="A0A6N4R9C5"/>
<dbReference type="InterPro" id="IPR005864">
    <property type="entry name" value="ATP_synth_F0_bsu_bac"/>
</dbReference>
<dbReference type="Gene3D" id="6.10.250.1580">
    <property type="match status" value="1"/>
</dbReference>
<comment type="subcellular location">
    <subcellularLocation>
        <location evidence="1">Cell inner membrane</location>
        <topology evidence="1">Single-pass membrane protein</topology>
    </subcellularLocation>
    <subcellularLocation>
        <location evidence="16">Cell membrane</location>
        <topology evidence="16">Single-pass membrane protein</topology>
    </subcellularLocation>
</comment>
<evidence type="ECO:0000256" key="2">
    <source>
        <dbReference type="ARBA" id="ARBA00005513"/>
    </source>
</evidence>
<comment type="similarity">
    <text evidence="2 16 17">Belongs to the ATPase B chain family.</text>
</comment>
<accession>A0A6N4R9C5</accession>
<dbReference type="PANTHER" id="PTHR33445">
    <property type="entry name" value="ATP SYNTHASE SUBUNIT B', CHLOROPLASTIC"/>
    <property type="match status" value="1"/>
</dbReference>
<evidence type="ECO:0000256" key="10">
    <source>
        <dbReference type="ARBA" id="ARBA00023136"/>
    </source>
</evidence>
<evidence type="ECO:0000256" key="9">
    <source>
        <dbReference type="ARBA" id="ARBA00023065"/>
    </source>
</evidence>
<feature type="transmembrane region" description="Helical" evidence="16">
    <location>
        <begin position="12"/>
        <end position="32"/>
    </location>
</feature>
<evidence type="ECO:0000256" key="17">
    <source>
        <dbReference type="RuleBase" id="RU003848"/>
    </source>
</evidence>
<evidence type="ECO:0000256" key="3">
    <source>
        <dbReference type="ARBA" id="ARBA00022448"/>
    </source>
</evidence>
<evidence type="ECO:0000256" key="1">
    <source>
        <dbReference type="ARBA" id="ARBA00004377"/>
    </source>
</evidence>
<dbReference type="Proteomes" id="UP000320948">
    <property type="component" value="Unassembled WGS sequence"/>
</dbReference>
<keyword evidence="18" id="KW-0175">Coiled coil</keyword>
<dbReference type="GO" id="GO:0046933">
    <property type="term" value="F:proton-transporting ATP synthase activity, rotational mechanism"/>
    <property type="evidence" value="ECO:0007669"/>
    <property type="project" value="UniProtKB-UniRule"/>
</dbReference>
<dbReference type="Pfam" id="PF00430">
    <property type="entry name" value="ATP-synt_B"/>
    <property type="match status" value="1"/>
</dbReference>
<evidence type="ECO:0000256" key="13">
    <source>
        <dbReference type="ARBA" id="ARBA00025614"/>
    </source>
</evidence>
<comment type="function">
    <text evidence="13">Component of the F(0) channel, it forms part of the peripheral stalk, linking F(1) to F(0). The b'-subunit is a diverged and duplicated form of b found in plants and photosynthetic bacteria.</text>
</comment>
<evidence type="ECO:0000256" key="7">
    <source>
        <dbReference type="ARBA" id="ARBA00022781"/>
    </source>
</evidence>
<dbReference type="GO" id="GO:0045259">
    <property type="term" value="C:proton-transporting ATP synthase complex"/>
    <property type="evidence" value="ECO:0007669"/>
    <property type="project" value="UniProtKB-KW"/>
</dbReference>
<keyword evidence="5 16" id="KW-0138">CF(0)</keyword>
<dbReference type="InterPro" id="IPR002146">
    <property type="entry name" value="ATP_synth_b/b'su_bac/chlpt"/>
</dbReference>
<gene>
    <name evidence="16 19" type="primary">atpF</name>
    <name evidence="19" type="ORF">DI628_07415</name>
</gene>
<name>A0A6N4R9C5_BLAVI</name>
<comment type="subunit">
    <text evidence="15">F-type ATPases have 2 components, F(1) - the catalytic core - and F(0) - the membrane proton channel. F(1) has five subunits: alpha(3), beta(3), gamma(1), delta(1), epsilon(1). F(0) has four main subunits: a(1), b(2) and c(10-14). The alpha and beta chains form an alternating ring which encloses part of the gamma chain. F(1) is attached to F(0) by a central stalk formed by the gamma and epsilon chains, while a peripheral stalk is formed by the delta and b chains.</text>
</comment>